<name>A0AAW9RDM4_9GAMM</name>
<sequence>MNEARRFSSTTAWHDMDGACAKSRWPRVATGLALAIWLTACGDRESTPASADSAAGPGSEVASTLQTQVNASERLDELVQRYADADRAARDRSTLTDVSAAAFTAKIAAKRELLEDLQAVDSAALSAEEHIDQRALIGQLESEIHMAEARRIWENDPTLYVPARQIGRLIEVQSAEAAAGQAQSLQELLAQIPDRLQTARDNLRHPPQRFTEAALFQTRGSLDSLRNEVGPLADAAADSEAFSTALAEAVAALEAYEQYLEGDLLPQSTGSWAIGKANYDYILQHRWLMDADADEILARGRQAFADTEALAQEVSERIKPGVHWSEVYETLKDEHPPADGIKEAYQAAIDRAQAFVIENHIVTLPEGERVITVDTPPAMRRSSPFGTFQMVDPFGEDLEGRLVLTPIEDWMTPEQQAERLRSHHDAWIPIIAVHEAYPGHHVDGLKTRENPRLLRRIMREPIFSEGWGLFTEEMMFERGFLEGDDVRLTQLRNRLWRAARVILDVSLHTGQMSFEEAVDFLADKVRFERYAAELEVGMYVERPTYVLGYLIGMQEIMKIREDWIAVNGEPDPPSEFYDPLLNVGSLPPALVRESMLGTSSGKGASATGAQDAP</sequence>
<organism evidence="1 2">
    <name type="scientific">Elongatibacter sediminis</name>
    <dbReference type="NCBI Taxonomy" id="3119006"/>
    <lineage>
        <taxon>Bacteria</taxon>
        <taxon>Pseudomonadati</taxon>
        <taxon>Pseudomonadota</taxon>
        <taxon>Gammaproteobacteria</taxon>
        <taxon>Chromatiales</taxon>
        <taxon>Wenzhouxiangellaceae</taxon>
        <taxon>Elongatibacter</taxon>
    </lineage>
</organism>
<dbReference type="EMBL" id="JAZHOG010000001">
    <property type="protein sequence ID" value="MEJ8566163.1"/>
    <property type="molecule type" value="Genomic_DNA"/>
</dbReference>
<dbReference type="PANTHER" id="PTHR33361">
    <property type="entry name" value="GLR0591 PROTEIN"/>
    <property type="match status" value="1"/>
</dbReference>
<keyword evidence="2" id="KW-1185">Reference proteome</keyword>
<dbReference type="RefSeq" id="WP_354693486.1">
    <property type="nucleotide sequence ID" value="NZ_JAZHOG010000001.1"/>
</dbReference>
<dbReference type="PANTHER" id="PTHR33361:SF15">
    <property type="entry name" value="DUF885 FAMILY LIPOPROTEIN"/>
    <property type="match status" value="1"/>
</dbReference>
<protein>
    <submittedName>
        <fullName evidence="1">DUF885 domain-containing protein</fullName>
    </submittedName>
</protein>
<proteinExistence type="predicted"/>
<dbReference type="InterPro" id="IPR010281">
    <property type="entry name" value="DUF885"/>
</dbReference>
<reference evidence="1 2" key="1">
    <citation type="submission" date="2024-02" db="EMBL/GenBank/DDBJ databases">
        <title>A novel Wenzhouxiangellaceae bacterium, isolated from coastal sediments.</title>
        <authorList>
            <person name="Du Z.-J."/>
            <person name="Ye Y.-Q."/>
            <person name="Zhang X.-Y."/>
        </authorList>
    </citation>
    <scope>NUCLEOTIDE SEQUENCE [LARGE SCALE GENOMIC DNA]</scope>
    <source>
        <strain evidence="1 2">CH-27</strain>
    </source>
</reference>
<dbReference type="Proteomes" id="UP001359886">
    <property type="component" value="Unassembled WGS sequence"/>
</dbReference>
<evidence type="ECO:0000313" key="2">
    <source>
        <dbReference type="Proteomes" id="UP001359886"/>
    </source>
</evidence>
<dbReference type="AlphaFoldDB" id="A0AAW9RDM4"/>
<comment type="caution">
    <text evidence="1">The sequence shown here is derived from an EMBL/GenBank/DDBJ whole genome shotgun (WGS) entry which is preliminary data.</text>
</comment>
<evidence type="ECO:0000313" key="1">
    <source>
        <dbReference type="EMBL" id="MEJ8566163.1"/>
    </source>
</evidence>
<accession>A0AAW9RDM4</accession>
<dbReference type="Pfam" id="PF05960">
    <property type="entry name" value="DUF885"/>
    <property type="match status" value="1"/>
</dbReference>
<gene>
    <name evidence="1" type="ORF">V3330_00890</name>
</gene>